<dbReference type="GO" id="GO:0004252">
    <property type="term" value="F:serine-type endopeptidase activity"/>
    <property type="evidence" value="ECO:0007669"/>
    <property type="project" value="InterPro"/>
</dbReference>
<dbReference type="InterPro" id="IPR000223">
    <property type="entry name" value="Pept_S26A_signal_pept_1"/>
</dbReference>
<feature type="domain" description="Peptidase S26" evidence="7">
    <location>
        <begin position="274"/>
        <end position="437"/>
    </location>
</feature>
<keyword evidence="5 6" id="KW-0378">Hydrolase</keyword>
<dbReference type="GO" id="GO:0016020">
    <property type="term" value="C:membrane"/>
    <property type="evidence" value="ECO:0007669"/>
    <property type="project" value="UniProtKB-SubCell"/>
</dbReference>
<dbReference type="InterPro" id="IPR019533">
    <property type="entry name" value="Peptidase_S26"/>
</dbReference>
<dbReference type="InterPro" id="IPR019757">
    <property type="entry name" value="Pept_S26A_signal_pept_1_Lys-AS"/>
</dbReference>
<evidence type="ECO:0000313" key="9">
    <source>
        <dbReference type="Proteomes" id="UP000546464"/>
    </source>
</evidence>
<evidence type="ECO:0000259" key="7">
    <source>
        <dbReference type="Pfam" id="PF10502"/>
    </source>
</evidence>
<dbReference type="NCBIfam" id="TIGR02227">
    <property type="entry name" value="sigpep_I_bact"/>
    <property type="match status" value="1"/>
</dbReference>
<comment type="catalytic activity">
    <reaction evidence="1 6">
        <text>Cleavage of hydrophobic, N-terminal signal or leader sequences from secreted and periplasmic proteins.</text>
        <dbReference type="EC" id="3.4.21.89"/>
    </reaction>
</comment>
<accession>A0A842HC21</accession>
<evidence type="ECO:0000256" key="6">
    <source>
        <dbReference type="RuleBase" id="RU362042"/>
    </source>
</evidence>
<dbReference type="EMBL" id="JACHVB010000020">
    <property type="protein sequence ID" value="MBC2594013.1"/>
    <property type="molecule type" value="Genomic_DNA"/>
</dbReference>
<dbReference type="RefSeq" id="WP_185674996.1">
    <property type="nucleotide sequence ID" value="NZ_JACHVB010000020.1"/>
</dbReference>
<evidence type="ECO:0000313" key="8">
    <source>
        <dbReference type="EMBL" id="MBC2594013.1"/>
    </source>
</evidence>
<evidence type="ECO:0000256" key="3">
    <source>
        <dbReference type="ARBA" id="ARBA00013208"/>
    </source>
</evidence>
<evidence type="ECO:0000256" key="1">
    <source>
        <dbReference type="ARBA" id="ARBA00000677"/>
    </source>
</evidence>
<dbReference type="Gene3D" id="2.10.109.10">
    <property type="entry name" value="Umud Fragment, subunit A"/>
    <property type="match status" value="1"/>
</dbReference>
<dbReference type="PANTHER" id="PTHR43390:SF1">
    <property type="entry name" value="CHLOROPLAST PROCESSING PEPTIDASE"/>
    <property type="match status" value="1"/>
</dbReference>
<name>A0A842HC21_9BACT</name>
<evidence type="ECO:0000256" key="4">
    <source>
        <dbReference type="ARBA" id="ARBA00019232"/>
    </source>
</evidence>
<reference evidence="8 9" key="1">
    <citation type="submission" date="2020-07" db="EMBL/GenBank/DDBJ databases">
        <authorList>
            <person name="Feng X."/>
        </authorList>
    </citation>
    <scope>NUCLEOTIDE SEQUENCE [LARGE SCALE GENOMIC DNA]</scope>
    <source>
        <strain evidence="8 9">JCM31066</strain>
    </source>
</reference>
<dbReference type="PANTHER" id="PTHR43390">
    <property type="entry name" value="SIGNAL PEPTIDASE I"/>
    <property type="match status" value="1"/>
</dbReference>
<dbReference type="Pfam" id="PF10502">
    <property type="entry name" value="Peptidase_S26"/>
    <property type="match status" value="1"/>
</dbReference>
<dbReference type="AlphaFoldDB" id="A0A842HC21"/>
<gene>
    <name evidence="8" type="primary">lepB</name>
    <name evidence="8" type="ORF">H5P28_07035</name>
</gene>
<dbReference type="Proteomes" id="UP000546464">
    <property type="component" value="Unassembled WGS sequence"/>
</dbReference>
<comment type="similarity">
    <text evidence="2 6">Belongs to the peptidase S26 family.</text>
</comment>
<dbReference type="PROSITE" id="PS00760">
    <property type="entry name" value="SPASE_I_2"/>
    <property type="match status" value="1"/>
</dbReference>
<dbReference type="PRINTS" id="PR00727">
    <property type="entry name" value="LEADERPTASE"/>
</dbReference>
<protein>
    <recommendedName>
        <fullName evidence="4 6">Signal peptidase I</fullName>
        <ecNumber evidence="3 6">3.4.21.89</ecNumber>
    </recommendedName>
</protein>
<evidence type="ECO:0000256" key="2">
    <source>
        <dbReference type="ARBA" id="ARBA00009370"/>
    </source>
</evidence>
<evidence type="ECO:0000256" key="5">
    <source>
        <dbReference type="ARBA" id="ARBA00022801"/>
    </source>
</evidence>
<dbReference type="CDD" id="cd06530">
    <property type="entry name" value="S26_SPase_I"/>
    <property type="match status" value="1"/>
</dbReference>
<dbReference type="EC" id="3.4.21.89" evidence="3 6"/>
<proteinExistence type="inferred from homology"/>
<comment type="caution">
    <text evidence="8">The sequence shown here is derived from an EMBL/GenBank/DDBJ whole genome shotgun (WGS) entry which is preliminary data.</text>
</comment>
<comment type="subcellular location">
    <subcellularLocation>
        <location evidence="6">Membrane</location>
        <topology evidence="6">Single-pass type II membrane protein</topology>
    </subcellularLocation>
</comment>
<keyword evidence="6" id="KW-0645">Protease</keyword>
<sequence>MGLFAKSGKKLHKEGRHLVHLAEKVINYRSDVIGDKAVEAIRKDQQALIEALTAKPAEDEKVKRCMQNLDTCLKPHGGTLYPVTFLSENIEMILVAAILAIGVRSFFLQPFKIPTNSMYPTYAGMIGEAYPLGEDAPSKPAQLFRLLAFGASHYQAEAPASGHVEIPLFNGGNPYGMSGQVAFELVKGRKFLLVPTQLRRYTFGVDGQRFQVEVPLDFNLDDVVAEAFFPGSKTLSDVAKKLGPENIRRRQNGYQTLLSANMVEQGEPALDFDILTGDMLFVDRFSYNFFSPEVGDPFVFRTAKIPGLSAADGTPNDQYYIKRLVGLPGDKLQVRAPILYRNDVPIEGAEAFGKNFRQEDGYPGYSYMGWLTEGTSETVPPGYFYAMGDNSPNSYDSRGWGSNAASTPYAYEDKKQGKPINFVPEKEVVGKAIFIFYPFTHRWGLAE</sequence>
<dbReference type="GO" id="GO:0006465">
    <property type="term" value="P:signal peptide processing"/>
    <property type="evidence" value="ECO:0007669"/>
    <property type="project" value="InterPro"/>
</dbReference>
<keyword evidence="9" id="KW-1185">Reference proteome</keyword>
<dbReference type="GO" id="GO:0009003">
    <property type="term" value="F:signal peptidase activity"/>
    <property type="evidence" value="ECO:0007669"/>
    <property type="project" value="UniProtKB-EC"/>
</dbReference>
<dbReference type="InterPro" id="IPR036286">
    <property type="entry name" value="LexA/Signal_pep-like_sf"/>
</dbReference>
<organism evidence="8 9">
    <name type="scientific">Ruficoccus amylovorans</name>
    <dbReference type="NCBI Taxonomy" id="1804625"/>
    <lineage>
        <taxon>Bacteria</taxon>
        <taxon>Pseudomonadati</taxon>
        <taxon>Verrucomicrobiota</taxon>
        <taxon>Opitutia</taxon>
        <taxon>Puniceicoccales</taxon>
        <taxon>Cerasicoccaceae</taxon>
        <taxon>Ruficoccus</taxon>
    </lineage>
</organism>
<dbReference type="SUPFAM" id="SSF51306">
    <property type="entry name" value="LexA/Signal peptidase"/>
    <property type="match status" value="1"/>
</dbReference>